<dbReference type="InterPro" id="IPR016032">
    <property type="entry name" value="Sig_transdc_resp-reg_C-effctor"/>
</dbReference>
<gene>
    <name evidence="5" type="ORF">ACFSE1_05910</name>
</gene>
<evidence type="ECO:0000256" key="2">
    <source>
        <dbReference type="ARBA" id="ARBA00023125"/>
    </source>
</evidence>
<organism evidence="5 6">
    <name type="scientific">Rhizobium helianthi</name>
    <dbReference type="NCBI Taxonomy" id="1132695"/>
    <lineage>
        <taxon>Bacteria</taxon>
        <taxon>Pseudomonadati</taxon>
        <taxon>Pseudomonadota</taxon>
        <taxon>Alphaproteobacteria</taxon>
        <taxon>Hyphomicrobiales</taxon>
        <taxon>Rhizobiaceae</taxon>
        <taxon>Rhizobium/Agrobacterium group</taxon>
        <taxon>Rhizobium</taxon>
    </lineage>
</organism>
<dbReference type="Pfam" id="PF00196">
    <property type="entry name" value="GerE"/>
    <property type="match status" value="1"/>
</dbReference>
<comment type="caution">
    <text evidence="5">The sequence shown here is derived from an EMBL/GenBank/DDBJ whole genome shotgun (WGS) entry which is preliminary data.</text>
</comment>
<dbReference type="SUPFAM" id="SSF46894">
    <property type="entry name" value="C-terminal effector domain of the bipartite response regulators"/>
    <property type="match status" value="1"/>
</dbReference>
<keyword evidence="1" id="KW-0805">Transcription regulation</keyword>
<name>A0ABW4M0M5_9HYPH</name>
<accession>A0ABW4M0M5</accession>
<keyword evidence="2" id="KW-0238">DNA-binding</keyword>
<dbReference type="InterPro" id="IPR000792">
    <property type="entry name" value="Tscrpt_reg_LuxR_C"/>
</dbReference>
<proteinExistence type="predicted"/>
<evidence type="ECO:0000313" key="6">
    <source>
        <dbReference type="Proteomes" id="UP001597322"/>
    </source>
</evidence>
<dbReference type="RefSeq" id="WP_377397796.1">
    <property type="nucleotide sequence ID" value="NZ_JBHUEQ010000006.1"/>
</dbReference>
<evidence type="ECO:0000313" key="5">
    <source>
        <dbReference type="EMBL" id="MFD1744995.1"/>
    </source>
</evidence>
<sequence>MTQSFSTIDFSISLIGAVGRSGFHDALVQSLRRLIGFDAGLVLHCRHKATPTVLHNDWTSQPRATLTDEFNYVFVIDSDTRLMISLHRSELSCPFTGEETNLLQSVSSIIEAAVIRHWRDLQPQLSGEEAGTVKSALAQAIGSFGRSILTERECEVAQLVLRGYSLKGAARLLGISPATIKLHRRNVYAKLDVSSQTELFSLFIDAVSSTTNHDEDPLVSYVARRSSLSASPPYPSRTAA</sequence>
<dbReference type="SMART" id="SM00421">
    <property type="entry name" value="HTH_LUXR"/>
    <property type="match status" value="1"/>
</dbReference>
<evidence type="ECO:0000256" key="3">
    <source>
        <dbReference type="ARBA" id="ARBA00023163"/>
    </source>
</evidence>
<protein>
    <submittedName>
        <fullName evidence="5">Response regulator transcription factor</fullName>
    </submittedName>
</protein>
<feature type="domain" description="HTH luxR-type" evidence="4">
    <location>
        <begin position="142"/>
        <end position="207"/>
    </location>
</feature>
<keyword evidence="6" id="KW-1185">Reference proteome</keyword>
<dbReference type="PANTHER" id="PTHR44688">
    <property type="entry name" value="DNA-BINDING TRANSCRIPTIONAL ACTIVATOR DEVR_DOSR"/>
    <property type="match status" value="1"/>
</dbReference>
<evidence type="ECO:0000259" key="4">
    <source>
        <dbReference type="PROSITE" id="PS50043"/>
    </source>
</evidence>
<dbReference type="PROSITE" id="PS50043">
    <property type="entry name" value="HTH_LUXR_2"/>
    <property type="match status" value="1"/>
</dbReference>
<dbReference type="EMBL" id="JBHUEQ010000006">
    <property type="protein sequence ID" value="MFD1744995.1"/>
    <property type="molecule type" value="Genomic_DNA"/>
</dbReference>
<dbReference type="PRINTS" id="PR00038">
    <property type="entry name" value="HTHLUXR"/>
</dbReference>
<evidence type="ECO:0000256" key="1">
    <source>
        <dbReference type="ARBA" id="ARBA00023015"/>
    </source>
</evidence>
<dbReference type="Proteomes" id="UP001597322">
    <property type="component" value="Unassembled WGS sequence"/>
</dbReference>
<dbReference type="CDD" id="cd06170">
    <property type="entry name" value="LuxR_C_like"/>
    <property type="match status" value="1"/>
</dbReference>
<dbReference type="Gene3D" id="1.10.10.10">
    <property type="entry name" value="Winged helix-like DNA-binding domain superfamily/Winged helix DNA-binding domain"/>
    <property type="match status" value="1"/>
</dbReference>
<reference evidence="6" key="1">
    <citation type="journal article" date="2019" name="Int. J. Syst. Evol. Microbiol.">
        <title>The Global Catalogue of Microorganisms (GCM) 10K type strain sequencing project: providing services to taxonomists for standard genome sequencing and annotation.</title>
        <authorList>
            <consortium name="The Broad Institute Genomics Platform"/>
            <consortium name="The Broad Institute Genome Sequencing Center for Infectious Disease"/>
            <person name="Wu L."/>
            <person name="Ma J."/>
        </authorList>
    </citation>
    <scope>NUCLEOTIDE SEQUENCE [LARGE SCALE GENOMIC DNA]</scope>
    <source>
        <strain evidence="6">CG52</strain>
    </source>
</reference>
<dbReference type="InterPro" id="IPR036388">
    <property type="entry name" value="WH-like_DNA-bd_sf"/>
</dbReference>
<keyword evidence="3" id="KW-0804">Transcription</keyword>
<dbReference type="PANTHER" id="PTHR44688:SF16">
    <property type="entry name" value="DNA-BINDING TRANSCRIPTIONAL ACTIVATOR DEVR_DOSR"/>
    <property type="match status" value="1"/>
</dbReference>